<keyword evidence="5 7" id="KW-1133">Transmembrane helix</keyword>
<gene>
    <name evidence="9" type="ORF">EAH80_29610</name>
</gene>
<evidence type="ECO:0000256" key="6">
    <source>
        <dbReference type="ARBA" id="ARBA00023136"/>
    </source>
</evidence>
<keyword evidence="4" id="KW-0378">Hydrolase</keyword>
<dbReference type="Gene3D" id="1.20.144.10">
    <property type="entry name" value="Phosphatidic acid phosphatase type 2/haloperoxidase"/>
    <property type="match status" value="2"/>
</dbReference>
<evidence type="ECO:0000313" key="9">
    <source>
        <dbReference type="EMBL" id="TPG26136.1"/>
    </source>
</evidence>
<name>A0A502DPR9_9MYCO</name>
<dbReference type="AlphaFoldDB" id="A0A502DPR9"/>
<dbReference type="InterPro" id="IPR000326">
    <property type="entry name" value="PAP2/HPO"/>
</dbReference>
<feature type="transmembrane region" description="Helical" evidence="7">
    <location>
        <begin position="20"/>
        <end position="42"/>
    </location>
</feature>
<protein>
    <submittedName>
        <fullName evidence="9">Phosphatase PAP2 family protein</fullName>
    </submittedName>
</protein>
<evidence type="ECO:0000256" key="4">
    <source>
        <dbReference type="ARBA" id="ARBA00022801"/>
    </source>
</evidence>
<evidence type="ECO:0000256" key="2">
    <source>
        <dbReference type="ARBA" id="ARBA00022475"/>
    </source>
</evidence>
<comment type="subcellular location">
    <subcellularLocation>
        <location evidence="1">Cell membrane</location>
        <topology evidence="1">Multi-pass membrane protein</topology>
    </subcellularLocation>
</comment>
<keyword evidence="6 7" id="KW-0472">Membrane</keyword>
<comment type="caution">
    <text evidence="9">The sequence shown here is derived from an EMBL/GenBank/DDBJ whole genome shotgun (WGS) entry which is preliminary data.</text>
</comment>
<dbReference type="Pfam" id="PF01569">
    <property type="entry name" value="PAP2"/>
    <property type="match status" value="1"/>
</dbReference>
<accession>A0A502DPR9</accession>
<dbReference type="PANTHER" id="PTHR14969:SF62">
    <property type="entry name" value="DECAPRENYLPHOSPHORYL-5-PHOSPHORIBOSE PHOSPHATASE RV3807C-RELATED"/>
    <property type="match status" value="1"/>
</dbReference>
<keyword evidence="2" id="KW-1003">Cell membrane</keyword>
<feature type="transmembrane region" description="Helical" evidence="7">
    <location>
        <begin position="62"/>
        <end position="89"/>
    </location>
</feature>
<evidence type="ECO:0000313" key="10">
    <source>
        <dbReference type="Proteomes" id="UP000320095"/>
    </source>
</evidence>
<feature type="domain" description="Phosphatidic acid phosphatase type 2/haloperoxidase" evidence="8">
    <location>
        <begin position="101"/>
        <end position="212"/>
    </location>
</feature>
<dbReference type="PANTHER" id="PTHR14969">
    <property type="entry name" value="SPHINGOSINE-1-PHOSPHATE PHOSPHOHYDROLASE"/>
    <property type="match status" value="1"/>
</dbReference>
<proteinExistence type="predicted"/>
<keyword evidence="3 7" id="KW-0812">Transmembrane</keyword>
<keyword evidence="10" id="KW-1185">Reference proteome</keyword>
<reference evidence="9 10" key="1">
    <citation type="journal article" date="2019" name="Environ. Microbiol.">
        <title>Species interactions and distinct microbial communities in high Arctic permafrost affected cryosols are associated with the CH4 and CO2 gas fluxes.</title>
        <authorList>
            <person name="Altshuler I."/>
            <person name="Hamel J."/>
            <person name="Turney S."/>
            <person name="Magnuson E."/>
            <person name="Levesque R."/>
            <person name="Greer C."/>
            <person name="Whyte L.G."/>
        </authorList>
    </citation>
    <scope>NUCLEOTIDE SEQUENCE [LARGE SCALE GENOMIC DNA]</scope>
    <source>
        <strain evidence="9 10">S5.20</strain>
    </source>
</reference>
<feature type="transmembrane region" description="Helical" evidence="7">
    <location>
        <begin position="166"/>
        <end position="191"/>
    </location>
</feature>
<organism evidence="9 10">
    <name type="scientific">Mycolicibacterium hodleri</name>
    <dbReference type="NCBI Taxonomy" id="49897"/>
    <lineage>
        <taxon>Bacteria</taxon>
        <taxon>Bacillati</taxon>
        <taxon>Actinomycetota</taxon>
        <taxon>Actinomycetes</taxon>
        <taxon>Mycobacteriales</taxon>
        <taxon>Mycobacteriaceae</taxon>
        <taxon>Mycolicibacterium</taxon>
    </lineage>
</organism>
<feature type="transmembrane region" description="Helical" evidence="7">
    <location>
        <begin position="197"/>
        <end position="215"/>
    </location>
</feature>
<dbReference type="SMART" id="SM00014">
    <property type="entry name" value="acidPPc"/>
    <property type="match status" value="1"/>
</dbReference>
<evidence type="ECO:0000256" key="7">
    <source>
        <dbReference type="SAM" id="Phobius"/>
    </source>
</evidence>
<dbReference type="SUPFAM" id="SSF48317">
    <property type="entry name" value="Acid phosphatase/Vanadium-dependent haloperoxidase"/>
    <property type="match status" value="1"/>
</dbReference>
<dbReference type="Proteomes" id="UP000320095">
    <property type="component" value="Unassembled WGS sequence"/>
</dbReference>
<evidence type="ECO:0000259" key="8">
    <source>
        <dbReference type="SMART" id="SM00014"/>
    </source>
</evidence>
<evidence type="ECO:0000256" key="1">
    <source>
        <dbReference type="ARBA" id="ARBA00004651"/>
    </source>
</evidence>
<dbReference type="CDD" id="cd03392">
    <property type="entry name" value="PAP2_like_2"/>
    <property type="match status" value="1"/>
</dbReference>
<evidence type="ECO:0000256" key="5">
    <source>
        <dbReference type="ARBA" id="ARBA00022989"/>
    </source>
</evidence>
<feature type="transmembrane region" description="Helical" evidence="7">
    <location>
        <begin position="141"/>
        <end position="159"/>
    </location>
</feature>
<dbReference type="EMBL" id="RCZG01000024">
    <property type="protein sequence ID" value="TPG26136.1"/>
    <property type="molecule type" value="Genomic_DNA"/>
</dbReference>
<sequence>MTTDTAGMTEPTSAPRPAPITTMVAVLWSLFVGLGFVAHRAAAGTVLDHAVLAWMVGHRTPGLTSLAIAVTTVGSPVGVAVIAVVAAGLSWWRRGSPRPAILIVTTLAVAGALSTLSKIIVGAHRPSQAVQLVVETDPSFPSGHVTGTLALMGAVAVVMGHHSGRAVSGVAIVLAGAVTAAVALTRVYLGVHWVTDIGGGLLLGGSAVVLAFVAYQRMMGPSDTDDRGGALALSGPATAVAT</sequence>
<dbReference type="GO" id="GO:0016787">
    <property type="term" value="F:hydrolase activity"/>
    <property type="evidence" value="ECO:0007669"/>
    <property type="project" value="UniProtKB-KW"/>
</dbReference>
<dbReference type="InterPro" id="IPR036938">
    <property type="entry name" value="PAP2/HPO_sf"/>
</dbReference>
<dbReference type="GO" id="GO:0005886">
    <property type="term" value="C:plasma membrane"/>
    <property type="evidence" value="ECO:0007669"/>
    <property type="project" value="UniProtKB-SubCell"/>
</dbReference>
<evidence type="ECO:0000256" key="3">
    <source>
        <dbReference type="ARBA" id="ARBA00022692"/>
    </source>
</evidence>
<feature type="transmembrane region" description="Helical" evidence="7">
    <location>
        <begin position="101"/>
        <end position="121"/>
    </location>
</feature>